<organism evidence="2 3">
    <name type="scientific">Roseburia yibonii</name>
    <dbReference type="NCBI Taxonomy" id="2763063"/>
    <lineage>
        <taxon>Bacteria</taxon>
        <taxon>Bacillati</taxon>
        <taxon>Bacillota</taxon>
        <taxon>Clostridia</taxon>
        <taxon>Lachnospirales</taxon>
        <taxon>Lachnospiraceae</taxon>
        <taxon>Roseburia</taxon>
    </lineage>
</organism>
<feature type="transmembrane region" description="Helical" evidence="1">
    <location>
        <begin position="7"/>
        <end position="30"/>
    </location>
</feature>
<keyword evidence="3" id="KW-1185">Reference proteome</keyword>
<keyword evidence="1" id="KW-1133">Transmembrane helix</keyword>
<keyword evidence="1" id="KW-0472">Membrane</keyword>
<sequence length="111" mass="12442">MSTIIKFFSSILIILLGFFMFLTCIITVSFRIDADEFKADVIAEIEDSNFNAAVINHCKQQASDNGYTLDVTNCTYDADNNIQLAEVLLTYNLDVPFFGINSTKEVRGIAR</sequence>
<evidence type="ECO:0000313" key="3">
    <source>
        <dbReference type="Proteomes" id="UP000621540"/>
    </source>
</evidence>
<dbReference type="Proteomes" id="UP000621540">
    <property type="component" value="Unassembled WGS sequence"/>
</dbReference>
<reference evidence="2 3" key="1">
    <citation type="submission" date="2020-08" db="EMBL/GenBank/DDBJ databases">
        <title>Genome public.</title>
        <authorList>
            <person name="Liu C."/>
            <person name="Sun Q."/>
        </authorList>
    </citation>
    <scope>NUCLEOTIDE SEQUENCE [LARGE SCALE GENOMIC DNA]</scope>
    <source>
        <strain evidence="2 3">BX0805</strain>
    </source>
</reference>
<dbReference type="EMBL" id="JACOQH010000013">
    <property type="protein sequence ID" value="MBC5754920.1"/>
    <property type="molecule type" value="Genomic_DNA"/>
</dbReference>
<dbReference type="Gene3D" id="3.40.50.2300">
    <property type="match status" value="1"/>
</dbReference>
<protein>
    <submittedName>
        <fullName evidence="2">Uncharacterized protein</fullName>
    </submittedName>
</protein>
<evidence type="ECO:0000313" key="2">
    <source>
        <dbReference type="EMBL" id="MBC5754920.1"/>
    </source>
</evidence>
<accession>A0ABR7ID98</accession>
<proteinExistence type="predicted"/>
<evidence type="ECO:0000256" key="1">
    <source>
        <dbReference type="SAM" id="Phobius"/>
    </source>
</evidence>
<dbReference type="RefSeq" id="WP_186982789.1">
    <property type="nucleotide sequence ID" value="NZ_JACOQH010000013.1"/>
</dbReference>
<comment type="caution">
    <text evidence="2">The sequence shown here is derived from an EMBL/GenBank/DDBJ whole genome shotgun (WGS) entry which is preliminary data.</text>
</comment>
<name>A0ABR7ID98_9FIRM</name>
<dbReference type="InterPro" id="IPR028082">
    <property type="entry name" value="Peripla_BP_I"/>
</dbReference>
<dbReference type="SUPFAM" id="SSF53822">
    <property type="entry name" value="Periplasmic binding protein-like I"/>
    <property type="match status" value="1"/>
</dbReference>
<keyword evidence="1" id="KW-0812">Transmembrane</keyword>
<gene>
    <name evidence="2" type="ORF">H8Z76_13100</name>
</gene>